<dbReference type="SUPFAM" id="SSF46894">
    <property type="entry name" value="C-terminal effector domain of the bipartite response regulators"/>
    <property type="match status" value="1"/>
</dbReference>
<feature type="modified residue" description="4-aspartylphosphate" evidence="6">
    <location>
        <position position="63"/>
    </location>
</feature>
<dbReference type="GO" id="GO:0006355">
    <property type="term" value="P:regulation of DNA-templated transcription"/>
    <property type="evidence" value="ECO:0007669"/>
    <property type="project" value="InterPro"/>
</dbReference>
<dbReference type="Gene3D" id="1.10.10.10">
    <property type="entry name" value="Winged helix-like DNA-binding domain superfamily/Winged helix DNA-binding domain"/>
    <property type="match status" value="1"/>
</dbReference>
<keyword evidence="5" id="KW-0804">Transcription</keyword>
<dbReference type="PROSITE" id="PS50043">
    <property type="entry name" value="HTH_LUXR_2"/>
    <property type="match status" value="1"/>
</dbReference>
<protein>
    <submittedName>
        <fullName evidence="9">Nitrogen regulation protein NR(I)</fullName>
    </submittedName>
</protein>
<dbReference type="InterPro" id="IPR016032">
    <property type="entry name" value="Sig_transdc_resp-reg_C-effctor"/>
</dbReference>
<evidence type="ECO:0000313" key="10">
    <source>
        <dbReference type="Proteomes" id="UP000034883"/>
    </source>
</evidence>
<keyword evidence="3" id="KW-0805">Transcription regulation</keyword>
<evidence type="ECO:0000256" key="1">
    <source>
        <dbReference type="ARBA" id="ARBA00022553"/>
    </source>
</evidence>
<dbReference type="CDD" id="cd06170">
    <property type="entry name" value="LuxR_C_like"/>
    <property type="match status" value="1"/>
</dbReference>
<feature type="domain" description="HTH luxR-type" evidence="7">
    <location>
        <begin position="141"/>
        <end position="206"/>
    </location>
</feature>
<dbReference type="FunFam" id="3.40.50.2300:FF:000018">
    <property type="entry name" value="DNA-binding transcriptional regulator NtrC"/>
    <property type="match status" value="1"/>
</dbReference>
<dbReference type="Proteomes" id="UP000034883">
    <property type="component" value="Chromosome"/>
</dbReference>
<dbReference type="SMART" id="SM00421">
    <property type="entry name" value="HTH_LUXR"/>
    <property type="match status" value="1"/>
</dbReference>
<dbReference type="STRING" id="927083.DB32_001557"/>
<reference evidence="9 10" key="1">
    <citation type="submission" date="2015-03" db="EMBL/GenBank/DDBJ databases">
        <title>Genome assembly of Sandaracinus amylolyticus DSM 53668.</title>
        <authorList>
            <person name="Sharma G."/>
            <person name="Subramanian S."/>
        </authorList>
    </citation>
    <scope>NUCLEOTIDE SEQUENCE [LARGE SCALE GENOMIC DNA]</scope>
    <source>
        <strain evidence="9 10">DSM 53668</strain>
    </source>
</reference>
<sequence length="210" mass="22853">MSTRHDERESTAPLVVVVDDDASIRAALDSLLRSEGYRVESFASPRDFLARAPGDAPDCLILDVELPGLSGLELQDRLGQGVPIVFITGHADVPMSVRAMKAGAVEFLMKPFGDDALLQGVTQAIERSSRTRRDDVAMRELADRHASLTPRERQVMDRVVAGLLNKQIAAELGTSEVTVKMQRGQVMRKMAAASLADLVRMAEKLGRSGE</sequence>
<accession>A0A0F6W0W5</accession>
<proteinExistence type="predicted"/>
<evidence type="ECO:0000256" key="5">
    <source>
        <dbReference type="ARBA" id="ARBA00023163"/>
    </source>
</evidence>
<gene>
    <name evidence="9" type="ORF">DB32_001557</name>
</gene>
<dbReference type="InterPro" id="IPR036388">
    <property type="entry name" value="WH-like_DNA-bd_sf"/>
</dbReference>
<name>A0A0F6W0W5_9BACT</name>
<dbReference type="OrthoDB" id="9800029at2"/>
<dbReference type="KEGG" id="samy:DB32_001557"/>
<dbReference type="AlphaFoldDB" id="A0A0F6W0W5"/>
<evidence type="ECO:0000313" key="9">
    <source>
        <dbReference type="EMBL" id="AKF04408.1"/>
    </source>
</evidence>
<organism evidence="9 10">
    <name type="scientific">Sandaracinus amylolyticus</name>
    <dbReference type="NCBI Taxonomy" id="927083"/>
    <lineage>
        <taxon>Bacteria</taxon>
        <taxon>Pseudomonadati</taxon>
        <taxon>Myxococcota</taxon>
        <taxon>Polyangia</taxon>
        <taxon>Polyangiales</taxon>
        <taxon>Sandaracinaceae</taxon>
        <taxon>Sandaracinus</taxon>
    </lineage>
</organism>
<keyword evidence="4" id="KW-0238">DNA-binding</keyword>
<dbReference type="InterPro" id="IPR001789">
    <property type="entry name" value="Sig_transdc_resp-reg_receiver"/>
</dbReference>
<evidence type="ECO:0000256" key="4">
    <source>
        <dbReference type="ARBA" id="ARBA00023125"/>
    </source>
</evidence>
<dbReference type="GO" id="GO:0003677">
    <property type="term" value="F:DNA binding"/>
    <property type="evidence" value="ECO:0007669"/>
    <property type="project" value="UniProtKB-KW"/>
</dbReference>
<evidence type="ECO:0000256" key="2">
    <source>
        <dbReference type="ARBA" id="ARBA00023012"/>
    </source>
</evidence>
<keyword evidence="1 6" id="KW-0597">Phosphoprotein</keyword>
<dbReference type="PANTHER" id="PTHR44688:SF16">
    <property type="entry name" value="DNA-BINDING TRANSCRIPTIONAL ACTIVATOR DEVR_DOSR"/>
    <property type="match status" value="1"/>
</dbReference>
<dbReference type="RefSeq" id="WP_053231754.1">
    <property type="nucleotide sequence ID" value="NZ_CP011125.1"/>
</dbReference>
<dbReference type="Pfam" id="PF00196">
    <property type="entry name" value="GerE"/>
    <property type="match status" value="1"/>
</dbReference>
<dbReference type="SMART" id="SM00448">
    <property type="entry name" value="REC"/>
    <property type="match status" value="1"/>
</dbReference>
<keyword evidence="2" id="KW-0902">Two-component regulatory system</keyword>
<feature type="domain" description="Response regulatory" evidence="8">
    <location>
        <begin position="14"/>
        <end position="125"/>
    </location>
</feature>
<dbReference type="EMBL" id="CP011125">
    <property type="protein sequence ID" value="AKF04408.1"/>
    <property type="molecule type" value="Genomic_DNA"/>
</dbReference>
<dbReference type="CDD" id="cd17537">
    <property type="entry name" value="REC_FixJ"/>
    <property type="match status" value="1"/>
</dbReference>
<evidence type="ECO:0000256" key="3">
    <source>
        <dbReference type="ARBA" id="ARBA00023015"/>
    </source>
</evidence>
<evidence type="ECO:0000259" key="8">
    <source>
        <dbReference type="PROSITE" id="PS50110"/>
    </source>
</evidence>
<evidence type="ECO:0000256" key="6">
    <source>
        <dbReference type="PROSITE-ProRule" id="PRU00169"/>
    </source>
</evidence>
<dbReference type="SUPFAM" id="SSF52172">
    <property type="entry name" value="CheY-like"/>
    <property type="match status" value="1"/>
</dbReference>
<dbReference type="GO" id="GO:0000160">
    <property type="term" value="P:phosphorelay signal transduction system"/>
    <property type="evidence" value="ECO:0007669"/>
    <property type="project" value="UniProtKB-KW"/>
</dbReference>
<dbReference type="Pfam" id="PF00072">
    <property type="entry name" value="Response_reg"/>
    <property type="match status" value="1"/>
</dbReference>
<dbReference type="PROSITE" id="PS50110">
    <property type="entry name" value="RESPONSE_REGULATORY"/>
    <property type="match status" value="1"/>
</dbReference>
<keyword evidence="10" id="KW-1185">Reference proteome</keyword>
<dbReference type="Gene3D" id="3.40.50.2300">
    <property type="match status" value="1"/>
</dbReference>
<evidence type="ECO:0000259" key="7">
    <source>
        <dbReference type="PROSITE" id="PS50043"/>
    </source>
</evidence>
<dbReference type="InterPro" id="IPR011006">
    <property type="entry name" value="CheY-like_superfamily"/>
</dbReference>
<dbReference type="PANTHER" id="PTHR44688">
    <property type="entry name" value="DNA-BINDING TRANSCRIPTIONAL ACTIVATOR DEVR_DOSR"/>
    <property type="match status" value="1"/>
</dbReference>
<dbReference type="InterPro" id="IPR000792">
    <property type="entry name" value="Tscrpt_reg_LuxR_C"/>
</dbReference>
<dbReference type="PRINTS" id="PR00038">
    <property type="entry name" value="HTHLUXR"/>
</dbReference>